<protein>
    <submittedName>
        <fullName evidence="2">Uncharacterized protein</fullName>
    </submittedName>
</protein>
<accession>E9ASI8</accession>
<dbReference type="OMA" id="QRRCMED"/>
<dbReference type="Proteomes" id="UP000007259">
    <property type="component" value="Chromosome 20"/>
</dbReference>
<dbReference type="OrthoDB" id="266174at2759"/>
<feature type="region of interest" description="Disordered" evidence="1">
    <location>
        <begin position="504"/>
        <end position="534"/>
    </location>
</feature>
<keyword evidence="3" id="KW-1185">Reference proteome</keyword>
<name>E9ASI8_LEIMU</name>
<feature type="compositionally biased region" description="Low complexity" evidence="1">
    <location>
        <begin position="228"/>
        <end position="240"/>
    </location>
</feature>
<dbReference type="AlphaFoldDB" id="E9ASI8"/>
<feature type="compositionally biased region" description="Low complexity" evidence="1">
    <location>
        <begin position="435"/>
        <end position="454"/>
    </location>
</feature>
<dbReference type="PhylomeDB" id="E9ASI8"/>
<evidence type="ECO:0000313" key="2">
    <source>
        <dbReference type="EMBL" id="CBZ25911.1"/>
    </source>
</evidence>
<sequence length="956" mass="100717">MFADLLATTSCHAGDRSSDVVVSPVSPPFSPRCTSASSSAGSSSGCRRRPLSDDGDGGSYPRVSPFVGTAYPSAHPDGRARRPGFSECLSPLSIPEGCASSTTAMVSSSSSHPEGHSLSLGGTSEPPPRESSGDTPGNTLEGYIPTSDSFSSHRGDSARPPPSSTPTLSLYDHGQQASEVASSTPSRGATALLPEDGASPALDSVESSANGAGFVVMRSGTREGGQQSPQLFSSSKSSPPSSMPCAPPLGQPTAGAVVVEKYAPALQTPASPLRFSVLYTEEEHRVRLETRETEERRCLYQAHKAVLSVYHMWTAAGADADYGDGDRLLLTSSRMGDGASTRFLEDNCYPKAPNTPNAQAAGSRAQPSALATATAANAVATERVRSFLKSSIDSARGRRCVGAGQEGDAAICVLPHRSTTIRITYADSDAEALRGSPGHGPHPQASHSSSPAASRMLDYSSVHMPGAASSLMHTSSEPPSLVHQARLFSPWRATRTDQHDAAVRRAVGKPDVHLEPRTARDDSRGLPQRRPRTSLVPHLVSTSPAAVHLSSASHSLGASSAALRRRGLLEPRLSADTAAPREDLPRSAVLPAARAAAAARAPSPSLRAVLSAGVGSFSSPSAAQRVGGPDASRGTSSRAWNGSVNLVSTSAASRRISPFAGDDTTNDHVAGGSVVYASNESFRLRQRAALSGTSSGELLSSPLHGIDTDRRTLLAVNRLKDHRRERLSSYVHYKRFFDAVYGEQSASPLASRELDGRHSSAGRTSPAPSRTVRTRPSMSFDVGDGDKHARAWPWRSSLSSSLYPRARSPELVARRDLRPFSPRGSTAATRSAASPSKVPTTFCARLTGAAASLIVPTDTTLFAARLTRLSTLEKLCRAELQRRCMEDQSLLLHHFIVEGTATLQRGGRATAPLHRHRQRAAGRHNGGVPNALGVDLHSERRGWAVSSSQPLAGIHF</sequence>
<feature type="compositionally biased region" description="Low complexity" evidence="1">
    <location>
        <begin position="99"/>
        <end position="122"/>
    </location>
</feature>
<feature type="compositionally biased region" description="Low complexity" evidence="1">
    <location>
        <begin position="31"/>
        <end position="45"/>
    </location>
</feature>
<feature type="compositionally biased region" description="Basic and acidic residues" evidence="1">
    <location>
        <begin position="504"/>
        <end position="524"/>
    </location>
</feature>
<dbReference type="VEuPathDB" id="TriTrypDB:LmxM.36.0680"/>
<dbReference type="GeneID" id="13448179"/>
<proteinExistence type="predicted"/>
<gene>
    <name evidence="2" type="ORF">LMXM_36_0680</name>
</gene>
<feature type="region of interest" description="Disordered" evidence="1">
    <location>
        <begin position="1"/>
        <end position="206"/>
    </location>
</feature>
<dbReference type="KEGG" id="lmi:LMXM_36_0680"/>
<dbReference type="RefSeq" id="XP_003874413.1">
    <property type="nucleotide sequence ID" value="XM_003874364.1"/>
</dbReference>
<feature type="region of interest" description="Disordered" evidence="1">
    <location>
        <begin position="748"/>
        <end position="784"/>
    </location>
</feature>
<evidence type="ECO:0000256" key="1">
    <source>
        <dbReference type="SAM" id="MobiDB-lite"/>
    </source>
</evidence>
<organism evidence="2 3">
    <name type="scientific">Leishmania mexicana (strain MHOM/GT/2001/U1103)</name>
    <dbReference type="NCBI Taxonomy" id="929439"/>
    <lineage>
        <taxon>Eukaryota</taxon>
        <taxon>Discoba</taxon>
        <taxon>Euglenozoa</taxon>
        <taxon>Kinetoplastea</taxon>
        <taxon>Metakinetoplastina</taxon>
        <taxon>Trypanosomatida</taxon>
        <taxon>Trypanosomatidae</taxon>
        <taxon>Leishmaniinae</taxon>
        <taxon>Leishmania</taxon>
    </lineage>
</organism>
<evidence type="ECO:0000313" key="3">
    <source>
        <dbReference type="Proteomes" id="UP000007259"/>
    </source>
</evidence>
<dbReference type="EMBL" id="FR799573">
    <property type="protein sequence ID" value="CBZ25911.1"/>
    <property type="molecule type" value="Genomic_DNA"/>
</dbReference>
<feature type="compositionally biased region" description="Polar residues" evidence="1">
    <location>
        <begin position="175"/>
        <end position="187"/>
    </location>
</feature>
<reference evidence="2 3" key="1">
    <citation type="journal article" date="2011" name="Genome Res.">
        <title>Chromosome and gene copy number variation allow major structural change between species and strains of Leishmania.</title>
        <authorList>
            <person name="Rogers M.B."/>
            <person name="Hilley J.D."/>
            <person name="Dickens N.J."/>
            <person name="Wilkes J."/>
            <person name="Bates P.A."/>
            <person name="Depledge D.P."/>
            <person name="Harris D."/>
            <person name="Her Y."/>
            <person name="Herzyk P."/>
            <person name="Imamura H."/>
            <person name="Otto T.D."/>
            <person name="Sanders M."/>
            <person name="Seeger K."/>
            <person name="Dujardin J.C."/>
            <person name="Berriman M."/>
            <person name="Smith D.F."/>
            <person name="Hertz-Fowler C."/>
            <person name="Mottram J.C."/>
        </authorList>
    </citation>
    <scope>NUCLEOTIDE SEQUENCE [LARGE SCALE GENOMIC DNA]</scope>
    <source>
        <strain evidence="2 3">MHOM/GT/2001/U1103</strain>
    </source>
</reference>
<feature type="region of interest" description="Disordered" evidence="1">
    <location>
        <begin position="617"/>
        <end position="637"/>
    </location>
</feature>
<feature type="region of interest" description="Disordered" evidence="1">
    <location>
        <begin position="220"/>
        <end position="249"/>
    </location>
</feature>
<feature type="region of interest" description="Disordered" evidence="1">
    <location>
        <begin position="431"/>
        <end position="454"/>
    </location>
</feature>